<comment type="caution">
    <text evidence="1">The sequence shown here is derived from an EMBL/GenBank/DDBJ whole genome shotgun (WGS) entry which is preliminary data.</text>
</comment>
<evidence type="ECO:0000313" key="1">
    <source>
        <dbReference type="EMBL" id="PPK65186.1"/>
    </source>
</evidence>
<evidence type="ECO:0000313" key="2">
    <source>
        <dbReference type="Proteomes" id="UP000239203"/>
    </source>
</evidence>
<sequence length="51" mass="4870">MAATSMFIVSPASADPAAQRLLTADPGGGTVGVTVAGVPGQTWDLAPGTTG</sequence>
<reference evidence="1 2" key="1">
    <citation type="submission" date="2018-02" db="EMBL/GenBank/DDBJ databases">
        <title>Genomic Encyclopedia of Archaeal and Bacterial Type Strains, Phase II (KMG-II): from individual species to whole genera.</title>
        <authorList>
            <person name="Goeker M."/>
        </authorList>
    </citation>
    <scope>NUCLEOTIDE SEQUENCE [LARGE SCALE GENOMIC DNA]</scope>
    <source>
        <strain evidence="1 2">YU 961-1</strain>
    </source>
</reference>
<organism evidence="1 2">
    <name type="scientific">Actinokineospora auranticolor</name>
    <dbReference type="NCBI Taxonomy" id="155976"/>
    <lineage>
        <taxon>Bacteria</taxon>
        <taxon>Bacillati</taxon>
        <taxon>Actinomycetota</taxon>
        <taxon>Actinomycetes</taxon>
        <taxon>Pseudonocardiales</taxon>
        <taxon>Pseudonocardiaceae</taxon>
        <taxon>Actinokineospora</taxon>
    </lineage>
</organism>
<dbReference type="Proteomes" id="UP000239203">
    <property type="component" value="Unassembled WGS sequence"/>
</dbReference>
<accession>A0A2S6GJ54</accession>
<dbReference type="AlphaFoldDB" id="A0A2S6GJ54"/>
<gene>
    <name evidence="1" type="ORF">CLV40_11533</name>
</gene>
<proteinExistence type="predicted"/>
<keyword evidence="2" id="KW-1185">Reference proteome</keyword>
<name>A0A2S6GJ54_9PSEU</name>
<dbReference type="EMBL" id="PTIX01000015">
    <property type="protein sequence ID" value="PPK65186.1"/>
    <property type="molecule type" value="Genomic_DNA"/>
</dbReference>
<protein>
    <submittedName>
        <fullName evidence="1">Uncharacterized protein</fullName>
    </submittedName>
</protein>